<evidence type="ECO:0000313" key="1">
    <source>
        <dbReference type="EMBL" id="KAF2146315.1"/>
    </source>
</evidence>
<dbReference type="OrthoDB" id="3353407at2759"/>
<dbReference type="PANTHER" id="PTHR36205:SF2">
    <property type="entry name" value="MAJOR FACILITATOR SUPERFAMILY TRANSPORTER"/>
    <property type="match status" value="1"/>
</dbReference>
<gene>
    <name evidence="1" type="ORF">K452DRAFT_220088</name>
</gene>
<dbReference type="GeneID" id="54293945"/>
<sequence>MYHSGEHVGARKPRTAIVLRTTETFNWAGDIVPFIRSMIVELSLETGGLYEIFILVHVKDLSQHIFLEPEAYNRVLLKHVPQEFQNMAYLWNVNLLREWYPAVKEHSFIHQAYQALQLFSTRIIPEFDYFWQFEMDFRTSSPHLQNLERLAAWARDQPRLHIHNMNAAWYMPSVQGSWGNLYRLMNETLWDDKLAGEVAEHGAEWGVGEEADLITLAPIIDVRTTKWLWKGMLHNDPYKTKEKNLPHLAAPVSMTRTSKRLLAEVHALQLEHGFWMASEATMETVAFRKGLKAVHAQHPVYYNGSEADAKLDDVFNTGPPENMGGGAKSQYNWEGADHRVLEKLTWWWPREGYDHFSQHVWGDFLMRGKCVPAGMFHPFKWEKFSPPPL</sequence>
<proteinExistence type="predicted"/>
<dbReference type="EMBL" id="ML995476">
    <property type="protein sequence ID" value="KAF2146315.1"/>
    <property type="molecule type" value="Genomic_DNA"/>
</dbReference>
<accession>A0A6A6BSS7</accession>
<protein>
    <submittedName>
        <fullName evidence="1">Uncharacterized protein</fullName>
    </submittedName>
</protein>
<dbReference type="Proteomes" id="UP000799438">
    <property type="component" value="Unassembled WGS sequence"/>
</dbReference>
<name>A0A6A6BSS7_9PEZI</name>
<evidence type="ECO:0000313" key="2">
    <source>
        <dbReference type="Proteomes" id="UP000799438"/>
    </source>
</evidence>
<dbReference type="RefSeq" id="XP_033402024.1">
    <property type="nucleotide sequence ID" value="XM_033536449.1"/>
</dbReference>
<organism evidence="1 2">
    <name type="scientific">Aplosporella prunicola CBS 121167</name>
    <dbReference type="NCBI Taxonomy" id="1176127"/>
    <lineage>
        <taxon>Eukaryota</taxon>
        <taxon>Fungi</taxon>
        <taxon>Dikarya</taxon>
        <taxon>Ascomycota</taxon>
        <taxon>Pezizomycotina</taxon>
        <taxon>Dothideomycetes</taxon>
        <taxon>Dothideomycetes incertae sedis</taxon>
        <taxon>Botryosphaeriales</taxon>
        <taxon>Aplosporellaceae</taxon>
        <taxon>Aplosporella</taxon>
    </lineage>
</organism>
<dbReference type="AlphaFoldDB" id="A0A6A6BSS7"/>
<reference evidence="1" key="1">
    <citation type="journal article" date="2020" name="Stud. Mycol.">
        <title>101 Dothideomycetes genomes: a test case for predicting lifestyles and emergence of pathogens.</title>
        <authorList>
            <person name="Haridas S."/>
            <person name="Albert R."/>
            <person name="Binder M."/>
            <person name="Bloem J."/>
            <person name="Labutti K."/>
            <person name="Salamov A."/>
            <person name="Andreopoulos B."/>
            <person name="Baker S."/>
            <person name="Barry K."/>
            <person name="Bills G."/>
            <person name="Bluhm B."/>
            <person name="Cannon C."/>
            <person name="Castanera R."/>
            <person name="Culley D."/>
            <person name="Daum C."/>
            <person name="Ezra D."/>
            <person name="Gonzalez J."/>
            <person name="Henrissat B."/>
            <person name="Kuo A."/>
            <person name="Liang C."/>
            <person name="Lipzen A."/>
            <person name="Lutzoni F."/>
            <person name="Magnuson J."/>
            <person name="Mondo S."/>
            <person name="Nolan M."/>
            <person name="Ohm R."/>
            <person name="Pangilinan J."/>
            <person name="Park H.-J."/>
            <person name="Ramirez L."/>
            <person name="Alfaro M."/>
            <person name="Sun H."/>
            <person name="Tritt A."/>
            <person name="Yoshinaga Y."/>
            <person name="Zwiers L.-H."/>
            <person name="Turgeon B."/>
            <person name="Goodwin S."/>
            <person name="Spatafora J."/>
            <person name="Crous P."/>
            <person name="Grigoriev I."/>
        </authorList>
    </citation>
    <scope>NUCLEOTIDE SEQUENCE</scope>
    <source>
        <strain evidence="1">CBS 121167</strain>
    </source>
</reference>
<keyword evidence="2" id="KW-1185">Reference proteome</keyword>
<dbReference type="InterPro" id="IPR021822">
    <property type="entry name" value="DUF3405"/>
</dbReference>
<dbReference type="Pfam" id="PF11885">
    <property type="entry name" value="DUF3405"/>
    <property type="match status" value="1"/>
</dbReference>
<dbReference type="PANTHER" id="PTHR36205">
    <property type="entry name" value="CHROMOSOME 19, WHOLE GENOME SHOTGUN SEQUENCE"/>
    <property type="match status" value="1"/>
</dbReference>